<dbReference type="SUPFAM" id="SSF47473">
    <property type="entry name" value="EF-hand"/>
    <property type="match status" value="1"/>
</dbReference>
<dbReference type="CDD" id="cd00051">
    <property type="entry name" value="EFh"/>
    <property type="match status" value="1"/>
</dbReference>
<dbReference type="Proteomes" id="UP000249396">
    <property type="component" value="Unassembled WGS sequence"/>
</dbReference>
<organism evidence="2 3">
    <name type="scientific">Candidatus Methylumidiphilus alinenensis</name>
    <dbReference type="NCBI Taxonomy" id="2202197"/>
    <lineage>
        <taxon>Bacteria</taxon>
        <taxon>Pseudomonadati</taxon>
        <taxon>Pseudomonadota</taxon>
        <taxon>Gammaproteobacteria</taxon>
        <taxon>Methylococcales</taxon>
        <taxon>Candidatus Methylumidiphilus</taxon>
    </lineage>
</organism>
<dbReference type="PROSITE" id="PS50222">
    <property type="entry name" value="EF_HAND_2"/>
    <property type="match status" value="2"/>
</dbReference>
<reference evidence="2 3" key="1">
    <citation type="journal article" date="2018" name="Aquat. Microb. Ecol.">
        <title>Gammaproteobacterial methanotrophs dominate.</title>
        <authorList>
            <person name="Rissanen A.J."/>
            <person name="Saarenheimo J."/>
            <person name="Tiirola M."/>
            <person name="Peura S."/>
            <person name="Aalto S.L."/>
            <person name="Karvinen A."/>
            <person name="Nykanen H."/>
        </authorList>
    </citation>
    <scope>NUCLEOTIDE SEQUENCE [LARGE SCALE GENOMIC DNA]</scope>
    <source>
        <strain evidence="2">AMbin10</strain>
    </source>
</reference>
<feature type="domain" description="EF-hand" evidence="1">
    <location>
        <begin position="40"/>
        <end position="70"/>
    </location>
</feature>
<protein>
    <recommendedName>
        <fullName evidence="1">EF-hand domain-containing protein</fullName>
    </recommendedName>
</protein>
<dbReference type="InterPro" id="IPR002048">
    <property type="entry name" value="EF_hand_dom"/>
</dbReference>
<evidence type="ECO:0000259" key="1">
    <source>
        <dbReference type="PROSITE" id="PS50222"/>
    </source>
</evidence>
<dbReference type="InterPro" id="IPR018247">
    <property type="entry name" value="EF_Hand_1_Ca_BS"/>
</dbReference>
<proteinExistence type="predicted"/>
<dbReference type="Gene3D" id="1.10.238.10">
    <property type="entry name" value="EF-hand"/>
    <property type="match status" value="2"/>
</dbReference>
<evidence type="ECO:0000313" key="2">
    <source>
        <dbReference type="EMBL" id="PZN69042.1"/>
    </source>
</evidence>
<feature type="domain" description="EF-hand" evidence="1">
    <location>
        <begin position="3"/>
        <end position="39"/>
    </location>
</feature>
<dbReference type="GO" id="GO:0005509">
    <property type="term" value="F:calcium ion binding"/>
    <property type="evidence" value="ECO:0007669"/>
    <property type="project" value="InterPro"/>
</dbReference>
<dbReference type="Pfam" id="PF13499">
    <property type="entry name" value="EF-hand_7"/>
    <property type="match status" value="1"/>
</dbReference>
<name>A0A2W4Q9W6_9GAMM</name>
<dbReference type="EMBL" id="QJPH01000589">
    <property type="protein sequence ID" value="PZN69042.1"/>
    <property type="molecule type" value="Genomic_DNA"/>
</dbReference>
<evidence type="ECO:0000313" key="3">
    <source>
        <dbReference type="Proteomes" id="UP000249396"/>
    </source>
</evidence>
<gene>
    <name evidence="2" type="ORF">DM484_30365</name>
</gene>
<comment type="caution">
    <text evidence="2">The sequence shown here is derived from an EMBL/GenBank/DDBJ whole genome shotgun (WGS) entry which is preliminary data.</text>
</comment>
<accession>A0A2W4Q9W6</accession>
<dbReference type="AlphaFoldDB" id="A0A2W4Q9W6"/>
<dbReference type="PROSITE" id="PS00018">
    <property type="entry name" value="EF_HAND_1"/>
    <property type="match status" value="1"/>
</dbReference>
<dbReference type="InterPro" id="IPR011992">
    <property type="entry name" value="EF-hand-dom_pair"/>
</dbReference>
<dbReference type="SMART" id="SM00054">
    <property type="entry name" value="EFh"/>
    <property type="match status" value="2"/>
</dbReference>
<sequence length="70" mass="7908">MVDREAEVKVIFDKYDNDGDGFLDGIEELKAAFSDANHIVTDEELKEIVAFADDNNDGKVSYEEFSNFVL</sequence>